<evidence type="ECO:0000313" key="1">
    <source>
        <dbReference type="EMBL" id="RPD66186.1"/>
    </source>
</evidence>
<keyword evidence="2" id="KW-1185">Reference proteome</keyword>
<organism evidence="1 2">
    <name type="scientific">Lentinus tigrinus ALCF2SS1-6</name>
    <dbReference type="NCBI Taxonomy" id="1328759"/>
    <lineage>
        <taxon>Eukaryota</taxon>
        <taxon>Fungi</taxon>
        <taxon>Dikarya</taxon>
        <taxon>Basidiomycota</taxon>
        <taxon>Agaricomycotina</taxon>
        <taxon>Agaricomycetes</taxon>
        <taxon>Polyporales</taxon>
        <taxon>Polyporaceae</taxon>
        <taxon>Lentinus</taxon>
    </lineage>
</organism>
<dbReference type="AlphaFoldDB" id="A0A5C2T0E1"/>
<name>A0A5C2T0E1_9APHY</name>
<accession>A0A5C2T0E1</accession>
<dbReference type="Proteomes" id="UP000313359">
    <property type="component" value="Unassembled WGS sequence"/>
</dbReference>
<protein>
    <submittedName>
        <fullName evidence="1">Uncharacterized protein</fullName>
    </submittedName>
</protein>
<gene>
    <name evidence="1" type="ORF">L227DRAFT_135567</name>
</gene>
<dbReference type="EMBL" id="ML122251">
    <property type="protein sequence ID" value="RPD66186.1"/>
    <property type="molecule type" value="Genomic_DNA"/>
</dbReference>
<reference evidence="1" key="1">
    <citation type="journal article" date="2018" name="Genome Biol. Evol.">
        <title>Genomics and development of Lentinus tigrinus, a white-rot wood-decaying mushroom with dimorphic fruiting bodies.</title>
        <authorList>
            <person name="Wu B."/>
            <person name="Xu Z."/>
            <person name="Knudson A."/>
            <person name="Carlson A."/>
            <person name="Chen N."/>
            <person name="Kovaka S."/>
            <person name="LaButti K."/>
            <person name="Lipzen A."/>
            <person name="Pennachio C."/>
            <person name="Riley R."/>
            <person name="Schakwitz W."/>
            <person name="Umezawa K."/>
            <person name="Ohm R.A."/>
            <person name="Grigoriev I.V."/>
            <person name="Nagy L.G."/>
            <person name="Gibbons J."/>
            <person name="Hibbett D."/>
        </authorList>
    </citation>
    <scope>NUCLEOTIDE SEQUENCE [LARGE SCALE GENOMIC DNA]</scope>
    <source>
        <strain evidence="1">ALCF2SS1-6</strain>
    </source>
</reference>
<proteinExistence type="predicted"/>
<sequence>MQRGCNDLDEDHIGSQSCQGSLDLMRSICLPHPKRTVNLRVRRRHNQTNIRIFGCVVLGMSRLQYVEARRTLDCSVALISSRTTHLFPMPSFLLHATQTRRVGRCIVFVSIPLDVHPHAVSGYLACHMQLCGRSGTVRRSVARLGFSSNSY</sequence>
<evidence type="ECO:0000313" key="2">
    <source>
        <dbReference type="Proteomes" id="UP000313359"/>
    </source>
</evidence>